<evidence type="ECO:0000313" key="2">
    <source>
        <dbReference type="Proteomes" id="UP000569202"/>
    </source>
</evidence>
<evidence type="ECO:0000313" key="1">
    <source>
        <dbReference type="EMBL" id="NNH76516.1"/>
    </source>
</evidence>
<organism evidence="1 2">
    <name type="scientific">Acinetobacter terrae</name>
    <dbReference type="NCBI Taxonomy" id="2731247"/>
    <lineage>
        <taxon>Bacteria</taxon>
        <taxon>Pseudomonadati</taxon>
        <taxon>Pseudomonadota</taxon>
        <taxon>Gammaproteobacteria</taxon>
        <taxon>Moraxellales</taxon>
        <taxon>Moraxellaceae</taxon>
        <taxon>Acinetobacter</taxon>
        <taxon>Acinetobacter Taxon 24</taxon>
    </lineage>
</organism>
<reference evidence="1 2" key="1">
    <citation type="submission" date="2020-04" db="EMBL/GenBank/DDBJ databases">
        <title>Acinetobacter Taxon 24.</title>
        <authorList>
            <person name="Nemec A."/>
            <person name="Radolfova-Krizova L."/>
            <person name="Higgins P.G."/>
            <person name="Spanelova P."/>
        </authorList>
    </citation>
    <scope>NUCLEOTIDE SEQUENCE [LARGE SCALE GENOMIC DNA]</scope>
    <source>
        <strain evidence="1 2">ANC 5380</strain>
    </source>
</reference>
<protein>
    <submittedName>
        <fullName evidence="1">Uncharacterized protein</fullName>
    </submittedName>
</protein>
<comment type="caution">
    <text evidence="1">The sequence shown here is derived from an EMBL/GenBank/DDBJ whole genome shotgun (WGS) entry which is preliminary data.</text>
</comment>
<dbReference type="AlphaFoldDB" id="A0A7Y2RCY4"/>
<proteinExistence type="predicted"/>
<dbReference type="Proteomes" id="UP000569202">
    <property type="component" value="Unassembled WGS sequence"/>
</dbReference>
<gene>
    <name evidence="1" type="ORF">HLH17_02215</name>
</gene>
<accession>A0A7Y2RCY4</accession>
<dbReference type="EMBL" id="JABERL010000005">
    <property type="protein sequence ID" value="NNH76516.1"/>
    <property type="molecule type" value="Genomic_DNA"/>
</dbReference>
<name>A0A7Y2RCY4_9GAMM</name>
<sequence length="443" mass="51038">MDTTAILSSISSVELPKHSHIKISHSQALELIARYYGFNTYKGFKDALANTELNHITGLDPHHANICTYFHDILKKDDMQQLNIYYKPLGYLLQSISYGASNTDHLIGAFNKISLSPISSIMDAFKPHKKMNSMALAYYKDFIKRANLPIESLLYKYLTLNTLNTLYTDEHDGIQFNGDLKPVIADLQKNTESWHLFDGSMVDSYLDDLFTYSVNNKILLERPYAKYLRTIALNNSLAVEAPDFIDLNNRYDLAQYKHLDKMSNVLLQVIQASFPVDVLTENSNGPKVVLNKFLSSLHHAQYLFDFLLNHPKGMHDQIRPDDLALEYQDYVLEFYQEYAKQFISYYEDFVQEPFYPQDLYVNKAGLLKLKTDRMLTAKKNGQDFKLHSSDLSLILSYIATRTMRSKQLFGHMFSTYMNLAYSSYMQDSATMQSKANLNAYLPS</sequence>
<dbReference type="RefSeq" id="WP_171539718.1">
    <property type="nucleotide sequence ID" value="NZ_JABERL010000005.1"/>
</dbReference>